<keyword evidence="3" id="KW-1185">Reference proteome</keyword>
<dbReference type="eggNOG" id="ENOG502SYTT">
    <property type="taxonomic scope" value="Eukaryota"/>
</dbReference>
<evidence type="ECO:0000313" key="3">
    <source>
        <dbReference type="Proteomes" id="UP000000600"/>
    </source>
</evidence>
<dbReference type="RefSeq" id="XP_001460859.1">
    <property type="nucleotide sequence ID" value="XM_001460822.1"/>
</dbReference>
<dbReference type="AlphaFoldDB" id="A0EDU5"/>
<protein>
    <submittedName>
        <fullName evidence="2">Uncharacterized protein</fullName>
    </submittedName>
</protein>
<proteinExistence type="predicted"/>
<sequence>MSVYSGFATRQLEAQYNKLVTTLLKILQRRIIKFYNNELADEPQFRRVVAETLMKLNQMEHQKYNEPYISAVMGEICDYLAIQQNCATGCVCQCHLHLRKQTFLTQDKEIPSNSSSCRKQTVSSRKASIKGINNTTFIEKPQLSKIQQYTRGSSSYKSPYYMSQNNQQYGKSKMNFYQNTSNATHNSSIERPTTKSYQRPQSKSPGRGITSRIMKSQEGQRANPNESLEERRYEKPQPQKFGQSYNKIFKKRIF</sequence>
<name>A0EDU5_PARTE</name>
<feature type="compositionally biased region" description="Polar residues" evidence="1">
    <location>
        <begin position="182"/>
        <end position="204"/>
    </location>
</feature>
<reference evidence="2 3" key="1">
    <citation type="journal article" date="2006" name="Nature">
        <title>Global trends of whole-genome duplications revealed by the ciliate Paramecium tetraurelia.</title>
        <authorList>
            <consortium name="Genoscope"/>
            <person name="Aury J.-M."/>
            <person name="Jaillon O."/>
            <person name="Duret L."/>
            <person name="Noel B."/>
            <person name="Jubin C."/>
            <person name="Porcel B.M."/>
            <person name="Segurens B."/>
            <person name="Daubin V."/>
            <person name="Anthouard V."/>
            <person name="Aiach N."/>
            <person name="Arnaiz O."/>
            <person name="Billaut A."/>
            <person name="Beisson J."/>
            <person name="Blanc I."/>
            <person name="Bouhouche K."/>
            <person name="Camara F."/>
            <person name="Duharcourt S."/>
            <person name="Guigo R."/>
            <person name="Gogendeau D."/>
            <person name="Katinka M."/>
            <person name="Keller A.-M."/>
            <person name="Kissmehl R."/>
            <person name="Klotz C."/>
            <person name="Koll F."/>
            <person name="Le Moue A."/>
            <person name="Lepere C."/>
            <person name="Malinsky S."/>
            <person name="Nowacki M."/>
            <person name="Nowak J.K."/>
            <person name="Plattner H."/>
            <person name="Poulain J."/>
            <person name="Ruiz F."/>
            <person name="Serrano V."/>
            <person name="Zagulski M."/>
            <person name="Dessen P."/>
            <person name="Betermier M."/>
            <person name="Weissenbach J."/>
            <person name="Scarpelli C."/>
            <person name="Schachter V."/>
            <person name="Sperling L."/>
            <person name="Meyer E."/>
            <person name="Cohen J."/>
            <person name="Wincker P."/>
        </authorList>
    </citation>
    <scope>NUCLEOTIDE SEQUENCE [LARGE SCALE GENOMIC DNA]</scope>
    <source>
        <strain evidence="2 3">Stock d4-2</strain>
    </source>
</reference>
<gene>
    <name evidence="2" type="ORF">GSPATT00025806001</name>
</gene>
<organism evidence="2 3">
    <name type="scientific">Paramecium tetraurelia</name>
    <dbReference type="NCBI Taxonomy" id="5888"/>
    <lineage>
        <taxon>Eukaryota</taxon>
        <taxon>Sar</taxon>
        <taxon>Alveolata</taxon>
        <taxon>Ciliophora</taxon>
        <taxon>Intramacronucleata</taxon>
        <taxon>Oligohymenophorea</taxon>
        <taxon>Peniculida</taxon>
        <taxon>Parameciidae</taxon>
        <taxon>Paramecium</taxon>
    </lineage>
</organism>
<dbReference type="OMA" id="AVMGEIC"/>
<evidence type="ECO:0000313" key="2">
    <source>
        <dbReference type="EMBL" id="CAK93462.1"/>
    </source>
</evidence>
<dbReference type="EMBL" id="CT868672">
    <property type="protein sequence ID" value="CAK93462.1"/>
    <property type="molecule type" value="Genomic_DNA"/>
</dbReference>
<dbReference type="OrthoDB" id="295427at2759"/>
<evidence type="ECO:0000256" key="1">
    <source>
        <dbReference type="SAM" id="MobiDB-lite"/>
    </source>
</evidence>
<feature type="region of interest" description="Disordered" evidence="1">
    <location>
        <begin position="182"/>
        <end position="246"/>
    </location>
</feature>
<feature type="compositionally biased region" description="Polar residues" evidence="1">
    <location>
        <begin position="213"/>
        <end position="226"/>
    </location>
</feature>
<dbReference type="GeneID" id="5046644"/>
<dbReference type="Proteomes" id="UP000000600">
    <property type="component" value="Unassembled WGS sequence"/>
</dbReference>
<dbReference type="InParanoid" id="A0EDU5"/>
<feature type="compositionally biased region" description="Basic and acidic residues" evidence="1">
    <location>
        <begin position="228"/>
        <end position="237"/>
    </location>
</feature>
<dbReference type="KEGG" id="ptm:GSPATT00025806001"/>
<accession>A0EDU5</accession>
<dbReference type="HOGENOM" id="CLU_1096063_0_0_1"/>